<keyword evidence="1" id="KW-0472">Membrane</keyword>
<comment type="caution">
    <text evidence="2">The sequence shown here is derived from an EMBL/GenBank/DDBJ whole genome shotgun (WGS) entry which is preliminary data.</text>
</comment>
<gene>
    <name evidence="2" type="ORF">FHR34_008151</name>
</gene>
<dbReference type="RefSeq" id="WP_184947002.1">
    <property type="nucleotide sequence ID" value="NZ_JACHJV010000004.1"/>
</dbReference>
<dbReference type="InterPro" id="IPR049978">
    <property type="entry name" value="SCO6880-like"/>
</dbReference>
<evidence type="ECO:0000313" key="2">
    <source>
        <dbReference type="EMBL" id="MBB4929052.1"/>
    </source>
</evidence>
<dbReference type="AlphaFoldDB" id="A0A7W7VZQ3"/>
<evidence type="ECO:0008006" key="4">
    <source>
        <dbReference type="Google" id="ProtNLM"/>
    </source>
</evidence>
<sequence>MAVSEVKARTYGNWRKPTSPGIAGLGLAGTLVLIVGLILVIISMKISIWLALGMAVLLAMGLAPMLLRDAAGRNGLQRGTARVAWMVGKSGGKHIYRSGPLGRTPAGTCQLPGLAAASTLSESEDAHGRPFALLTLPTLNHHTVVISTDADGASLVDQDQVDTWVAHWGNWLSNLAYEPSLVGASVTIEAAPDPGTRLNAEVSRNLSPDAPALARAVLEEVVRTYPSGSATLTTRVALTYSGAARGRAARRSPDEMAEDIGTRLPGLTDSLAMTGAGSARPMTATDLAEAVRVAYDPTVATLVEEARADGGSGLTWDDAGPVATQEFWDGRYRHDGAWSMTWAMFDAPRGSVFSSVLTSLLLPHPDMVRKRVTILYRPHTPGEAARIVEEDRKNALFKAQQAKVEAARDMVAVNATAQAAQEEATGAGLTRFGLVVTATVLDHADLPKAVSAVVDNLSAPARIRLRIQKGSAASAFAAALPIGIVVPHHLRVPQTVRDSM</sequence>
<protein>
    <recommendedName>
        <fullName evidence="4">Integral membrane protein</fullName>
    </recommendedName>
</protein>
<accession>A0A7W7VZQ3</accession>
<evidence type="ECO:0000313" key="3">
    <source>
        <dbReference type="Proteomes" id="UP000540506"/>
    </source>
</evidence>
<keyword evidence="1" id="KW-1133">Transmembrane helix</keyword>
<dbReference type="Proteomes" id="UP000540506">
    <property type="component" value="Unassembled WGS sequence"/>
</dbReference>
<name>A0A7W7VZQ3_KITKI</name>
<feature type="transmembrane region" description="Helical" evidence="1">
    <location>
        <begin position="48"/>
        <end position="67"/>
    </location>
</feature>
<reference evidence="2 3" key="1">
    <citation type="submission" date="2020-08" db="EMBL/GenBank/DDBJ databases">
        <title>Sequencing the genomes of 1000 actinobacteria strains.</title>
        <authorList>
            <person name="Klenk H.-P."/>
        </authorList>
    </citation>
    <scope>NUCLEOTIDE SEQUENCE [LARGE SCALE GENOMIC DNA]</scope>
    <source>
        <strain evidence="2 3">DSM 41654</strain>
    </source>
</reference>
<keyword evidence="3" id="KW-1185">Reference proteome</keyword>
<evidence type="ECO:0000256" key="1">
    <source>
        <dbReference type="SAM" id="Phobius"/>
    </source>
</evidence>
<feature type="transmembrane region" description="Helical" evidence="1">
    <location>
        <begin position="21"/>
        <end position="42"/>
    </location>
</feature>
<dbReference type="EMBL" id="JACHJV010000004">
    <property type="protein sequence ID" value="MBB4929052.1"/>
    <property type="molecule type" value="Genomic_DNA"/>
</dbReference>
<dbReference type="NCBIfam" id="NF042935">
    <property type="entry name" value="SCO6880_fam"/>
    <property type="match status" value="1"/>
</dbReference>
<organism evidence="2 3">
    <name type="scientific">Kitasatospora kifunensis</name>
    <name type="common">Streptomyces kifunensis</name>
    <dbReference type="NCBI Taxonomy" id="58351"/>
    <lineage>
        <taxon>Bacteria</taxon>
        <taxon>Bacillati</taxon>
        <taxon>Actinomycetota</taxon>
        <taxon>Actinomycetes</taxon>
        <taxon>Kitasatosporales</taxon>
        <taxon>Streptomycetaceae</taxon>
        <taxon>Kitasatospora</taxon>
    </lineage>
</organism>
<proteinExistence type="predicted"/>
<keyword evidence="1" id="KW-0812">Transmembrane</keyword>